<comment type="caution">
    <text evidence="2">The sequence shown here is derived from an EMBL/GenBank/DDBJ whole genome shotgun (WGS) entry which is preliminary data.</text>
</comment>
<dbReference type="InterPro" id="IPR021327">
    <property type="entry name" value="DUF2934"/>
</dbReference>
<evidence type="ECO:0000256" key="1">
    <source>
        <dbReference type="SAM" id="MobiDB-lite"/>
    </source>
</evidence>
<dbReference type="EMBL" id="BAAAFZ010000117">
    <property type="protein sequence ID" value="GAA0607158.1"/>
    <property type="molecule type" value="Genomic_DNA"/>
</dbReference>
<evidence type="ECO:0008006" key="4">
    <source>
        <dbReference type="Google" id="ProtNLM"/>
    </source>
</evidence>
<keyword evidence="3" id="KW-1185">Reference proteome</keyword>
<reference evidence="2 3" key="1">
    <citation type="journal article" date="2019" name="Int. J. Syst. Evol. Microbiol.">
        <title>The Global Catalogue of Microorganisms (GCM) 10K type strain sequencing project: providing services to taxonomists for standard genome sequencing and annotation.</title>
        <authorList>
            <consortium name="The Broad Institute Genomics Platform"/>
            <consortium name="The Broad Institute Genome Sequencing Center for Infectious Disease"/>
            <person name="Wu L."/>
            <person name="Ma J."/>
        </authorList>
    </citation>
    <scope>NUCLEOTIDE SEQUENCE [LARGE SCALE GENOMIC DNA]</scope>
    <source>
        <strain evidence="2 3">JCM 9933</strain>
    </source>
</reference>
<evidence type="ECO:0000313" key="2">
    <source>
        <dbReference type="EMBL" id="GAA0607158.1"/>
    </source>
</evidence>
<feature type="region of interest" description="Disordered" evidence="1">
    <location>
        <begin position="60"/>
        <end position="99"/>
    </location>
</feature>
<name>A0ABN1G9Y6_9PROT</name>
<gene>
    <name evidence="2" type="ORF">GCM10009416_50180</name>
</gene>
<feature type="region of interest" description="Disordered" evidence="1">
    <location>
        <begin position="1"/>
        <end position="31"/>
    </location>
</feature>
<proteinExistence type="predicted"/>
<evidence type="ECO:0000313" key="3">
    <source>
        <dbReference type="Proteomes" id="UP001501588"/>
    </source>
</evidence>
<accession>A0ABN1G9Y6</accession>
<organism evidence="2 3">
    <name type="scientific">Craurococcus roseus</name>
    <dbReference type="NCBI Taxonomy" id="77585"/>
    <lineage>
        <taxon>Bacteria</taxon>
        <taxon>Pseudomonadati</taxon>
        <taxon>Pseudomonadota</taxon>
        <taxon>Alphaproteobacteria</taxon>
        <taxon>Acetobacterales</taxon>
        <taxon>Acetobacteraceae</taxon>
        <taxon>Craurococcus</taxon>
    </lineage>
</organism>
<protein>
    <recommendedName>
        <fullName evidence="4">DUF2934 domain-containing protein</fullName>
    </recommendedName>
</protein>
<feature type="compositionally biased region" description="Basic and acidic residues" evidence="1">
    <location>
        <begin position="18"/>
        <end position="31"/>
    </location>
</feature>
<dbReference type="Pfam" id="PF11154">
    <property type="entry name" value="DUF2934"/>
    <property type="match status" value="1"/>
</dbReference>
<feature type="compositionally biased region" description="Basic and acidic residues" evidence="1">
    <location>
        <begin position="60"/>
        <end position="69"/>
    </location>
</feature>
<sequence length="99" mass="11289">MVGHDQMPAGGPQRRREHGMPDACHDDPERRTRERAYLLWERAGRPGGRADEFWEQARREQAARLAAEDERVDEEARESFPASDPPSHTGITGEGRRGR</sequence>
<dbReference type="Proteomes" id="UP001501588">
    <property type="component" value="Unassembled WGS sequence"/>
</dbReference>